<comment type="caution">
    <text evidence="1">The sequence shown here is derived from an EMBL/GenBank/DDBJ whole genome shotgun (WGS) entry which is preliminary data.</text>
</comment>
<dbReference type="EMBL" id="PVTE01000009">
    <property type="protein sequence ID" value="PRY38405.1"/>
    <property type="molecule type" value="Genomic_DNA"/>
</dbReference>
<gene>
    <name evidence="1" type="ORF">CLV58_109132</name>
</gene>
<keyword evidence="2" id="KW-1185">Reference proteome</keyword>
<evidence type="ECO:0000313" key="1">
    <source>
        <dbReference type="EMBL" id="PRY38405.1"/>
    </source>
</evidence>
<reference evidence="1 2" key="1">
    <citation type="submission" date="2018-03" db="EMBL/GenBank/DDBJ databases">
        <title>Genomic Encyclopedia of Archaeal and Bacterial Type Strains, Phase II (KMG-II): from individual species to whole genera.</title>
        <authorList>
            <person name="Goeker M."/>
        </authorList>
    </citation>
    <scope>NUCLEOTIDE SEQUENCE [LARGE SCALE GENOMIC DNA]</scope>
    <source>
        <strain evidence="1 2">DSM 28354</strain>
    </source>
</reference>
<organism evidence="1 2">
    <name type="scientific">Spirosoma oryzae</name>
    <dbReference type="NCBI Taxonomy" id="1469603"/>
    <lineage>
        <taxon>Bacteria</taxon>
        <taxon>Pseudomonadati</taxon>
        <taxon>Bacteroidota</taxon>
        <taxon>Cytophagia</taxon>
        <taxon>Cytophagales</taxon>
        <taxon>Cytophagaceae</taxon>
        <taxon>Spirosoma</taxon>
    </lineage>
</organism>
<dbReference type="Proteomes" id="UP000238375">
    <property type="component" value="Unassembled WGS sequence"/>
</dbReference>
<name>A0A2T0SYC3_9BACT</name>
<protein>
    <submittedName>
        <fullName evidence="1">Uncharacterized protein</fullName>
    </submittedName>
</protein>
<proteinExistence type="predicted"/>
<dbReference type="AlphaFoldDB" id="A0A2T0SYC3"/>
<sequence>MNQTKNQSFLPDQNKTSIKEHGAYFKNPFDLFGINLKVVHEPAETFDGVNADTGEVIKGSIYGKTKTIAHDSTPYIKLFQPEMMKFGDLGVPGLKLLCYIMYRLKPRQDFIQMDIEDFLRTAGYSTIPNKRGQVNRIPYYTAVVELLNKNYIAKKTGGDTHFFINGNRFFNGDRRTHWKPVLSSIEVV</sequence>
<evidence type="ECO:0000313" key="2">
    <source>
        <dbReference type="Proteomes" id="UP000238375"/>
    </source>
</evidence>
<accession>A0A2T0SYC3</accession>